<evidence type="ECO:0000256" key="1">
    <source>
        <dbReference type="ARBA" id="ARBA00006964"/>
    </source>
</evidence>
<dbReference type="Proteomes" id="UP000632659">
    <property type="component" value="Unassembled WGS sequence"/>
</dbReference>
<dbReference type="SUPFAM" id="SSF102705">
    <property type="entry name" value="NIF3 (NGG1p interacting factor 3)-like"/>
    <property type="match status" value="1"/>
</dbReference>
<dbReference type="AlphaFoldDB" id="A0A8J6PI49"/>
<dbReference type="NCBIfam" id="TIGR00486">
    <property type="entry name" value="YbgI_SA1388"/>
    <property type="match status" value="1"/>
</dbReference>
<reference evidence="5" key="1">
    <citation type="submission" date="2020-08" db="EMBL/GenBank/DDBJ databases">
        <title>Genome public.</title>
        <authorList>
            <person name="Liu C."/>
            <person name="Sun Q."/>
        </authorList>
    </citation>
    <scope>NUCLEOTIDE SEQUENCE</scope>
    <source>
        <strain evidence="5">NSJ-15</strain>
    </source>
</reference>
<evidence type="ECO:0000256" key="4">
    <source>
        <dbReference type="PIRSR" id="PIRSR602678-1"/>
    </source>
</evidence>
<dbReference type="GO" id="GO:0005737">
    <property type="term" value="C:cytoplasm"/>
    <property type="evidence" value="ECO:0007669"/>
    <property type="project" value="TreeGrafter"/>
</dbReference>
<dbReference type="GO" id="GO:0046872">
    <property type="term" value="F:metal ion binding"/>
    <property type="evidence" value="ECO:0007669"/>
    <property type="project" value="UniProtKB-KW"/>
</dbReference>
<dbReference type="RefSeq" id="WP_154825454.1">
    <property type="nucleotide sequence ID" value="NZ_JACRTL010000002.1"/>
</dbReference>
<accession>A0A8J6PI49</accession>
<comment type="similarity">
    <text evidence="1">Belongs to the GTP cyclohydrolase I type 2/NIF3 family.</text>
</comment>
<evidence type="ECO:0000313" key="6">
    <source>
        <dbReference type="Proteomes" id="UP000632659"/>
    </source>
</evidence>
<dbReference type="EMBL" id="JACRTL010000002">
    <property type="protein sequence ID" value="MBC8610505.1"/>
    <property type="molecule type" value="Genomic_DNA"/>
</dbReference>
<comment type="caution">
    <text evidence="5">The sequence shown here is derived from an EMBL/GenBank/DDBJ whole genome shotgun (WGS) entry which is preliminary data.</text>
</comment>
<evidence type="ECO:0000313" key="5">
    <source>
        <dbReference type="EMBL" id="MBC8610505.1"/>
    </source>
</evidence>
<keyword evidence="6" id="KW-1185">Reference proteome</keyword>
<keyword evidence="3 4" id="KW-0479">Metal-binding</keyword>
<dbReference type="PANTHER" id="PTHR13799">
    <property type="entry name" value="NGG1 INTERACTING FACTOR 3"/>
    <property type="match status" value="1"/>
</dbReference>
<dbReference type="FunFam" id="3.40.1390.30:FF:000001">
    <property type="entry name" value="GTP cyclohydrolase 1 type 2"/>
    <property type="match status" value="1"/>
</dbReference>
<dbReference type="InterPro" id="IPR002678">
    <property type="entry name" value="DUF34/NIF3"/>
</dbReference>
<gene>
    <name evidence="5" type="ORF">H8702_05140</name>
</gene>
<protein>
    <recommendedName>
        <fullName evidence="2">GTP cyclohydrolase 1 type 2 homolog</fullName>
    </recommendedName>
</protein>
<feature type="binding site" evidence="4">
    <location>
        <position position="99"/>
    </location>
    <ligand>
        <name>a divalent metal cation</name>
        <dbReference type="ChEBI" id="CHEBI:60240"/>
        <label>1</label>
    </ligand>
</feature>
<dbReference type="InterPro" id="IPR036069">
    <property type="entry name" value="DUF34/NIF3_sf"/>
</dbReference>
<dbReference type="Gene3D" id="3.40.1390.30">
    <property type="entry name" value="NIF3 (NGG1p interacting factor 3)-like"/>
    <property type="match status" value="2"/>
</dbReference>
<proteinExistence type="inferred from homology"/>
<dbReference type="PANTHER" id="PTHR13799:SF14">
    <property type="entry name" value="GTP CYCLOHYDROLASE 1 TYPE 2 HOMOLOG"/>
    <property type="match status" value="1"/>
</dbReference>
<feature type="binding site" evidence="4">
    <location>
        <position position="214"/>
    </location>
    <ligand>
        <name>a divalent metal cation</name>
        <dbReference type="ChEBI" id="CHEBI:60240"/>
        <label>1</label>
    </ligand>
</feature>
<organism evidence="5 6">
    <name type="scientific">Massiliimalia timonensis</name>
    <dbReference type="NCBI Taxonomy" id="1987501"/>
    <lineage>
        <taxon>Bacteria</taxon>
        <taxon>Bacillati</taxon>
        <taxon>Bacillota</taxon>
        <taxon>Clostridia</taxon>
        <taxon>Eubacteriales</taxon>
        <taxon>Oscillospiraceae</taxon>
        <taxon>Massiliimalia</taxon>
    </lineage>
</organism>
<dbReference type="Pfam" id="PF01784">
    <property type="entry name" value="DUF34_NIF3"/>
    <property type="match status" value="1"/>
</dbReference>
<name>A0A8J6PI49_9FIRM</name>
<evidence type="ECO:0000256" key="2">
    <source>
        <dbReference type="ARBA" id="ARBA00022112"/>
    </source>
</evidence>
<feature type="binding site" evidence="4">
    <location>
        <position position="65"/>
    </location>
    <ligand>
        <name>a divalent metal cation</name>
        <dbReference type="ChEBI" id="CHEBI:60240"/>
        <label>1</label>
    </ligand>
</feature>
<feature type="binding site" evidence="4">
    <location>
        <position position="64"/>
    </location>
    <ligand>
        <name>a divalent metal cation</name>
        <dbReference type="ChEBI" id="CHEBI:60240"/>
        <label>2</label>
    </ligand>
</feature>
<sequence length="249" mass="27274">MKVYEIYRFLDQLAPFDTAEEFDNCGLLVGDPDQEVTKIGLALDITHAVIRQAVKEGIDLIITHHPVIFHPLKQVQADSTVYQLIRNGISVISAHTNLDKAETGVNAVLAKYYCLQNIASPLCLDDLGRLGNLPAPMPVPEYAALIKKNLGASGVRYYDSGKPVQKVAYISGSGGSMMQQVLSCDIDTFITGDLKHDAFIDAQNLGLNLIEAGHFDSENVVFFSLAEQIEVFTNLSPILLSRENPVKTI</sequence>
<evidence type="ECO:0000256" key="3">
    <source>
        <dbReference type="ARBA" id="ARBA00022723"/>
    </source>
</evidence>
<feature type="binding site" evidence="4">
    <location>
        <position position="218"/>
    </location>
    <ligand>
        <name>a divalent metal cation</name>
        <dbReference type="ChEBI" id="CHEBI:60240"/>
        <label>1</label>
    </ligand>
</feature>